<keyword evidence="1" id="KW-0732">Signal</keyword>
<protein>
    <submittedName>
        <fullName evidence="2">Uncharacterized protein</fullName>
    </submittedName>
</protein>
<sequence>MKLKSLVVLLVVILVMLPASSYANQSSLTDNERYLKLGLTQDEINNFTPEQVEYYKGMNGHVISKETTYYRVTEGEDDLAVAVEVPKEVALSEIAQSEAQKNDETVSILGGGTDTKKTSWMTMTTTVSDINGTSPKEYLLKNSFTWLTNPFWTLTDVVGISHPEYIVPVQNSEIAAYTFDYYGTTNQYVGTHTNNLFTADKKNSNGMAFKIDILTGWGGGYQVWNHRGYMSYRVTRASNQYTTGTVFGHYTHTEVSITFGLSIGINAFGMSISGATSKTDMTDTGVTFTF</sequence>
<dbReference type="Proteomes" id="UP000640274">
    <property type="component" value="Unassembled WGS sequence"/>
</dbReference>
<evidence type="ECO:0000313" key="2">
    <source>
        <dbReference type="EMBL" id="MBJ6359746.1"/>
    </source>
</evidence>
<feature type="signal peptide" evidence="1">
    <location>
        <begin position="1"/>
        <end position="23"/>
    </location>
</feature>
<proteinExistence type="predicted"/>
<accession>A0A934IUU5</accession>
<keyword evidence="3" id="KW-1185">Reference proteome</keyword>
<dbReference type="RefSeq" id="WP_199017267.1">
    <property type="nucleotide sequence ID" value="NZ_JAELUP010000001.1"/>
</dbReference>
<gene>
    <name evidence="2" type="ORF">JFN88_00180</name>
</gene>
<comment type="caution">
    <text evidence="2">The sequence shown here is derived from an EMBL/GenBank/DDBJ whole genome shotgun (WGS) entry which is preliminary data.</text>
</comment>
<evidence type="ECO:0000256" key="1">
    <source>
        <dbReference type="SAM" id="SignalP"/>
    </source>
</evidence>
<reference evidence="2" key="1">
    <citation type="submission" date="2020-12" db="EMBL/GenBank/DDBJ databases">
        <authorList>
            <person name="Huq M.A."/>
        </authorList>
    </citation>
    <scope>NUCLEOTIDE SEQUENCE</scope>
    <source>
        <strain evidence="2">MAHUQ-46</strain>
    </source>
</reference>
<feature type="chain" id="PRO_5037910123" evidence="1">
    <location>
        <begin position="24"/>
        <end position="290"/>
    </location>
</feature>
<dbReference type="EMBL" id="JAELUP010000001">
    <property type="protein sequence ID" value="MBJ6359746.1"/>
    <property type="molecule type" value="Genomic_DNA"/>
</dbReference>
<organism evidence="2 3">
    <name type="scientific">Paenibacillus roseus</name>
    <dbReference type="NCBI Taxonomy" id="2798579"/>
    <lineage>
        <taxon>Bacteria</taxon>
        <taxon>Bacillati</taxon>
        <taxon>Bacillota</taxon>
        <taxon>Bacilli</taxon>
        <taxon>Bacillales</taxon>
        <taxon>Paenibacillaceae</taxon>
        <taxon>Paenibacillus</taxon>
    </lineage>
</organism>
<evidence type="ECO:0000313" key="3">
    <source>
        <dbReference type="Proteomes" id="UP000640274"/>
    </source>
</evidence>
<name>A0A934IUU5_9BACL</name>
<dbReference type="AlphaFoldDB" id="A0A934IUU5"/>